<gene>
    <name evidence="3" type="ORF">CH63R_02716</name>
</gene>
<evidence type="ECO:0000313" key="4">
    <source>
        <dbReference type="Proteomes" id="UP000092177"/>
    </source>
</evidence>
<dbReference type="KEGG" id="chig:CH63R_02716"/>
<dbReference type="SUPFAM" id="SSF53335">
    <property type="entry name" value="S-adenosyl-L-methionine-dependent methyltransferases"/>
    <property type="match status" value="1"/>
</dbReference>
<dbReference type="Pfam" id="PF13489">
    <property type="entry name" value="Methyltransf_23"/>
    <property type="match status" value="1"/>
</dbReference>
<dbReference type="PANTHER" id="PTHR43591">
    <property type="entry name" value="METHYLTRANSFERASE"/>
    <property type="match status" value="1"/>
</dbReference>
<feature type="region of interest" description="Disordered" evidence="2">
    <location>
        <begin position="1"/>
        <end position="20"/>
    </location>
</feature>
<dbReference type="CDD" id="cd02440">
    <property type="entry name" value="AdoMet_MTases"/>
    <property type="match status" value="1"/>
</dbReference>
<reference evidence="4" key="1">
    <citation type="journal article" date="2017" name="BMC Genomics">
        <title>Gapless genome assembly of Colletotrichum higginsianum reveals chromosome structure and association of transposable elements with secondary metabolite gene clusters.</title>
        <authorList>
            <person name="Dallery J.-F."/>
            <person name="Lapalu N."/>
            <person name="Zampounis A."/>
            <person name="Pigne S."/>
            <person name="Luyten I."/>
            <person name="Amselem J."/>
            <person name="Wittenberg A.H.J."/>
            <person name="Zhou S."/>
            <person name="de Queiroz M.V."/>
            <person name="Robin G.P."/>
            <person name="Auger A."/>
            <person name="Hainaut M."/>
            <person name="Henrissat B."/>
            <person name="Kim K.-T."/>
            <person name="Lee Y.-H."/>
            <person name="Lespinet O."/>
            <person name="Schwartz D.C."/>
            <person name="Thon M.R."/>
            <person name="O'Connell R.J."/>
        </authorList>
    </citation>
    <scope>NUCLEOTIDE SEQUENCE [LARGE SCALE GENOMIC DNA]</scope>
    <source>
        <strain evidence="4">IMI 349063</strain>
    </source>
</reference>
<dbReference type="Proteomes" id="UP000092177">
    <property type="component" value="Chromosome 2"/>
</dbReference>
<dbReference type="InterPro" id="IPR029063">
    <property type="entry name" value="SAM-dependent_MTases_sf"/>
</dbReference>
<organism evidence="3 4">
    <name type="scientific">Colletotrichum higginsianum (strain IMI 349063)</name>
    <name type="common">Crucifer anthracnose fungus</name>
    <dbReference type="NCBI Taxonomy" id="759273"/>
    <lineage>
        <taxon>Eukaryota</taxon>
        <taxon>Fungi</taxon>
        <taxon>Dikarya</taxon>
        <taxon>Ascomycota</taxon>
        <taxon>Pezizomycotina</taxon>
        <taxon>Sordariomycetes</taxon>
        <taxon>Hypocreomycetidae</taxon>
        <taxon>Glomerellales</taxon>
        <taxon>Glomerellaceae</taxon>
        <taxon>Colletotrichum</taxon>
        <taxon>Colletotrichum destructivum species complex</taxon>
    </lineage>
</organism>
<keyword evidence="4" id="KW-1185">Reference proteome</keyword>
<comment type="similarity">
    <text evidence="1">Belongs to the methyltransferase superfamily. LaeA methyltransferase family.</text>
</comment>
<dbReference type="AlphaFoldDB" id="A0A1B7YPM2"/>
<dbReference type="PANTHER" id="PTHR43591:SF10">
    <property type="entry name" value="ABC TRANSMEMBRANE TYPE-1 DOMAIN-CONTAINING PROTEIN-RELATED"/>
    <property type="match status" value="1"/>
</dbReference>
<name>A0A1B7YPM2_COLHI</name>
<evidence type="ECO:0000256" key="2">
    <source>
        <dbReference type="SAM" id="MobiDB-lite"/>
    </source>
</evidence>
<evidence type="ECO:0000256" key="1">
    <source>
        <dbReference type="ARBA" id="ARBA00038158"/>
    </source>
</evidence>
<protein>
    <submittedName>
        <fullName evidence="3">UMTA protein</fullName>
    </submittedName>
</protein>
<dbReference type="GeneID" id="28861798"/>
<proteinExistence type="inferred from homology"/>
<dbReference type="RefSeq" id="XP_018162507.1">
    <property type="nucleotide sequence ID" value="XM_018297691.1"/>
</dbReference>
<sequence length="365" mass="40646">MVATKEAAVSPNPLPANGQETITADPIVEDDNATEADLASIHTSSSVSLSESITEYRRIHGRTYTQKTDYWGPNDERQNQGLDLAPKVGINSTGLPLDGASHLTRCTGSTRCWYWHGDLGHADHEARSDFADGFPSAEVTGVDISPIQPGWVPPNCKFHIDDIEKPWTWPAEHFDFVHVKHLEGSVADWPRLYGRAFTHLKPGGYIELREVDIEGRSQTLGELGDGHIYKRWAKVMLEAMGRLGKTGTQARDHGIARNLASAGFVDIVEKKWSAPIGRWPRDPVLKEIGACHLQFLDESLEGFGTFLLKEVMRWGDPEILAFMGEMRKALKDPRLQSYLTLHLVYARKPERSEETQEKAVTAAVA</sequence>
<dbReference type="VEuPathDB" id="FungiDB:CH63R_02716"/>
<evidence type="ECO:0000313" key="3">
    <source>
        <dbReference type="EMBL" id="OBR13990.1"/>
    </source>
</evidence>
<accession>A0A1B7YPM2</accession>
<comment type="caution">
    <text evidence="3">The sequence shown here is derived from an EMBL/GenBank/DDBJ whole genome shotgun (WGS) entry which is preliminary data.</text>
</comment>
<dbReference type="OrthoDB" id="2013972at2759"/>
<dbReference type="GO" id="GO:0008168">
    <property type="term" value="F:methyltransferase activity"/>
    <property type="evidence" value="ECO:0007669"/>
    <property type="project" value="TreeGrafter"/>
</dbReference>
<dbReference type="EMBL" id="LTAN01000002">
    <property type="protein sequence ID" value="OBR13990.1"/>
    <property type="molecule type" value="Genomic_DNA"/>
</dbReference>
<dbReference type="Gene3D" id="3.40.50.150">
    <property type="entry name" value="Vaccinia Virus protein VP39"/>
    <property type="match status" value="1"/>
</dbReference>